<dbReference type="Proteomes" id="UP001310890">
    <property type="component" value="Unassembled WGS sequence"/>
</dbReference>
<feature type="compositionally biased region" description="Polar residues" evidence="1">
    <location>
        <begin position="93"/>
        <end position="113"/>
    </location>
</feature>
<comment type="caution">
    <text evidence="2">The sequence shown here is derived from an EMBL/GenBank/DDBJ whole genome shotgun (WGS) entry which is preliminary data.</text>
</comment>
<evidence type="ECO:0000313" key="3">
    <source>
        <dbReference type="Proteomes" id="UP001310890"/>
    </source>
</evidence>
<evidence type="ECO:0000313" key="2">
    <source>
        <dbReference type="EMBL" id="KAK5117971.1"/>
    </source>
</evidence>
<evidence type="ECO:0000256" key="1">
    <source>
        <dbReference type="SAM" id="MobiDB-lite"/>
    </source>
</evidence>
<gene>
    <name evidence="2" type="ORF">LTR62_004015</name>
</gene>
<proteinExistence type="predicted"/>
<sequence>MAHFSVPVGKAALPQPSSPRPAASVAPQAPARSSSECRGHTHTLKPLQYSTTSPSATARANTQLTSSNRTKGALNVSASSMTDRAPSIPHEPSFNQSGNPTASATRSTRSQQAPWPGSIGNSDRRPLRNNIAPISTVGAGHDRQASFGSPSRTVFSPSAAGFTHPATSAVGRFSRPSSASSSHSLQGSPTTAGHYATGAFHSGQRSRAVTGLIKHSPSTSHSSVGSPSSSVGGHLNSLLVTQLNILLSTVKESNFDIQVEKIRRLLDENGMELFETYFRRLLSSSWSQIFPHIPRPGSGPQNPESHRLLEQEVHKISSDASQTDKIAAVLGAPDLDIDLAAFLDHFQLDPVSNTALVLACRGGTHNALSAKGKKPCLPI</sequence>
<name>A0AAN7TIB3_9PEZI</name>
<feature type="compositionally biased region" description="Polar residues" evidence="1">
    <location>
        <begin position="48"/>
        <end position="82"/>
    </location>
</feature>
<feature type="compositionally biased region" description="Low complexity" evidence="1">
    <location>
        <begin position="174"/>
        <end position="188"/>
    </location>
</feature>
<feature type="region of interest" description="Disordered" evidence="1">
    <location>
        <begin position="166"/>
        <end position="195"/>
    </location>
</feature>
<dbReference type="AlphaFoldDB" id="A0AAN7TIB3"/>
<protein>
    <submittedName>
        <fullName evidence="2">Uncharacterized protein</fullName>
    </submittedName>
</protein>
<reference evidence="2" key="1">
    <citation type="submission" date="2023-08" db="EMBL/GenBank/DDBJ databases">
        <title>Black Yeasts Isolated from many extreme environments.</title>
        <authorList>
            <person name="Coleine C."/>
            <person name="Stajich J.E."/>
            <person name="Selbmann L."/>
        </authorList>
    </citation>
    <scope>NUCLEOTIDE SEQUENCE</scope>
    <source>
        <strain evidence="2">CCFEE 5401</strain>
    </source>
</reference>
<organism evidence="2 3">
    <name type="scientific">Meristemomyces frigidus</name>
    <dbReference type="NCBI Taxonomy" id="1508187"/>
    <lineage>
        <taxon>Eukaryota</taxon>
        <taxon>Fungi</taxon>
        <taxon>Dikarya</taxon>
        <taxon>Ascomycota</taxon>
        <taxon>Pezizomycotina</taxon>
        <taxon>Dothideomycetes</taxon>
        <taxon>Dothideomycetidae</taxon>
        <taxon>Mycosphaerellales</taxon>
        <taxon>Teratosphaeriaceae</taxon>
        <taxon>Meristemomyces</taxon>
    </lineage>
</organism>
<feature type="compositionally biased region" description="Low complexity" evidence="1">
    <location>
        <begin position="11"/>
        <end position="34"/>
    </location>
</feature>
<feature type="region of interest" description="Disordered" evidence="1">
    <location>
        <begin position="1"/>
        <end position="129"/>
    </location>
</feature>
<accession>A0AAN7TIB3</accession>
<dbReference type="EMBL" id="JAVRRL010000003">
    <property type="protein sequence ID" value="KAK5117971.1"/>
    <property type="molecule type" value="Genomic_DNA"/>
</dbReference>